<name>A0ACB0KNH7_TRIPR</name>
<accession>A0ACB0KNH7</accession>
<reference evidence="1" key="1">
    <citation type="submission" date="2023-10" db="EMBL/GenBank/DDBJ databases">
        <authorList>
            <person name="Rodriguez Cubillos JULIANA M."/>
            <person name="De Vega J."/>
        </authorList>
    </citation>
    <scope>NUCLEOTIDE SEQUENCE</scope>
</reference>
<sequence>MDPLDSINENEDDDDIFTDALLQCSADDPPETSTSDSTFPDSKPIISPEPQDSHSNPPPSSSSPPTLLRRRSIRHRTNESSDSGTDIDSINFTRRSFRHKPRYLSLKQDENFTAKPYSDEAQKAITSQALIPATEEENEESTITTATIDAEANDSADSVPRLGDSSSSILELIAGLVIKILGFQIKLIFNFVKYPLLFMFHWCLFFMDPFGTRRICKDVFFGILCRVWSVVFEYIRPYVRKYFKGNESIWSVMFRFGWGLLWSIYVCCILIGLLVSSFVFGGFLMKWFVEKPIQIKEVLNFDYTKLSPVAYVPIISCDDVGRKDYESNVEVGKLMMMGERVIPSRHRVQVTVSLRVPESGYNRNLGVFQARVDFLLSNGKTIASLSQPCMLRFRSEPIRLIMTFLKIAPLITGYTSETQILNVKMRGFVEGNIPTSCLKVTLEQRPEYQPGAGIPEIYDASLVVESELPFFKRMIWQWKMSIFIWISMMAFFTELIFILVFCRPIIIPRTRQRAASARGPATLNSLQIQS</sequence>
<dbReference type="Proteomes" id="UP001177021">
    <property type="component" value="Unassembled WGS sequence"/>
</dbReference>
<organism evidence="1 2">
    <name type="scientific">Trifolium pratense</name>
    <name type="common">Red clover</name>
    <dbReference type="NCBI Taxonomy" id="57577"/>
    <lineage>
        <taxon>Eukaryota</taxon>
        <taxon>Viridiplantae</taxon>
        <taxon>Streptophyta</taxon>
        <taxon>Embryophyta</taxon>
        <taxon>Tracheophyta</taxon>
        <taxon>Spermatophyta</taxon>
        <taxon>Magnoliopsida</taxon>
        <taxon>eudicotyledons</taxon>
        <taxon>Gunneridae</taxon>
        <taxon>Pentapetalae</taxon>
        <taxon>rosids</taxon>
        <taxon>fabids</taxon>
        <taxon>Fabales</taxon>
        <taxon>Fabaceae</taxon>
        <taxon>Papilionoideae</taxon>
        <taxon>50 kb inversion clade</taxon>
        <taxon>NPAAA clade</taxon>
        <taxon>Hologalegina</taxon>
        <taxon>IRL clade</taxon>
        <taxon>Trifolieae</taxon>
        <taxon>Trifolium</taxon>
    </lineage>
</organism>
<evidence type="ECO:0000313" key="1">
    <source>
        <dbReference type="EMBL" id="CAJ2658766.1"/>
    </source>
</evidence>
<evidence type="ECO:0000313" key="2">
    <source>
        <dbReference type="Proteomes" id="UP001177021"/>
    </source>
</evidence>
<comment type="caution">
    <text evidence="1">The sequence shown here is derived from an EMBL/GenBank/DDBJ whole genome shotgun (WGS) entry which is preliminary data.</text>
</comment>
<keyword evidence="2" id="KW-1185">Reference proteome</keyword>
<proteinExistence type="predicted"/>
<gene>
    <name evidence="1" type="ORF">MILVUS5_LOCUS25082</name>
</gene>
<dbReference type="EMBL" id="CASHSV030000311">
    <property type="protein sequence ID" value="CAJ2658766.1"/>
    <property type="molecule type" value="Genomic_DNA"/>
</dbReference>
<protein>
    <submittedName>
        <fullName evidence="1">Uncharacterized protein</fullName>
    </submittedName>
</protein>